<gene>
    <name evidence="1" type="ORF">NDI38_04330</name>
</gene>
<sequence>MDVRQAMIQAIARTRTTFRTTLSDPRSGGSYLEGRRSGNLTAKIKLPDGASTVNRVGGFR</sequence>
<evidence type="ECO:0000313" key="2">
    <source>
        <dbReference type="Proteomes" id="UP001476950"/>
    </source>
</evidence>
<dbReference type="Proteomes" id="UP001476950">
    <property type="component" value="Unassembled WGS sequence"/>
</dbReference>
<comment type="caution">
    <text evidence="1">The sequence shown here is derived from an EMBL/GenBank/DDBJ whole genome shotgun (WGS) entry which is preliminary data.</text>
</comment>
<dbReference type="EMBL" id="JAMPLM010000002">
    <property type="protein sequence ID" value="MEP1057654.1"/>
    <property type="molecule type" value="Genomic_DNA"/>
</dbReference>
<name>A0ABV0KEK9_9CYAN</name>
<accession>A0ABV0KEK9</accession>
<reference evidence="1 2" key="1">
    <citation type="submission" date="2022-04" db="EMBL/GenBank/DDBJ databases">
        <title>Positive selection, recombination, and allopatry shape intraspecific diversity of widespread and dominant cyanobacteria.</title>
        <authorList>
            <person name="Wei J."/>
            <person name="Shu W."/>
            <person name="Hu C."/>
        </authorList>
    </citation>
    <scope>NUCLEOTIDE SEQUENCE [LARGE SCALE GENOMIC DNA]</scope>
    <source>
        <strain evidence="1 2">AS-A4</strain>
    </source>
</reference>
<dbReference type="RefSeq" id="WP_190450636.1">
    <property type="nucleotide sequence ID" value="NZ_JAMPLM010000002.1"/>
</dbReference>
<organism evidence="1 2">
    <name type="scientific">Stenomitos frigidus AS-A4</name>
    <dbReference type="NCBI Taxonomy" id="2933935"/>
    <lineage>
        <taxon>Bacteria</taxon>
        <taxon>Bacillati</taxon>
        <taxon>Cyanobacteriota</taxon>
        <taxon>Cyanophyceae</taxon>
        <taxon>Leptolyngbyales</taxon>
        <taxon>Leptolyngbyaceae</taxon>
        <taxon>Stenomitos</taxon>
    </lineage>
</organism>
<protein>
    <submittedName>
        <fullName evidence="1">Uncharacterized protein</fullName>
    </submittedName>
</protein>
<keyword evidence="2" id="KW-1185">Reference proteome</keyword>
<evidence type="ECO:0000313" key="1">
    <source>
        <dbReference type="EMBL" id="MEP1057654.1"/>
    </source>
</evidence>
<proteinExistence type="predicted"/>